<feature type="region of interest" description="Disordered" evidence="8">
    <location>
        <begin position="1704"/>
        <end position="1787"/>
    </location>
</feature>
<dbReference type="Gene3D" id="3.30.2230.10">
    <property type="entry name" value="DUSP-like"/>
    <property type="match status" value="1"/>
</dbReference>
<reference evidence="13" key="2">
    <citation type="submission" date="2020-04" db="EMBL/GenBank/DDBJ databases">
        <authorList>
            <consortium name="NCBI Genome Project"/>
        </authorList>
    </citation>
    <scope>NUCLEOTIDE SEQUENCE</scope>
    <source>
        <strain evidence="13">CBS 781.70</strain>
    </source>
</reference>
<feature type="compositionally biased region" description="Basic and acidic residues" evidence="8">
    <location>
        <begin position="588"/>
        <end position="602"/>
    </location>
</feature>
<evidence type="ECO:0000256" key="8">
    <source>
        <dbReference type="SAM" id="MobiDB-lite"/>
    </source>
</evidence>
<feature type="compositionally biased region" description="Low complexity" evidence="8">
    <location>
        <begin position="662"/>
        <end position="688"/>
    </location>
</feature>
<dbReference type="InterPro" id="IPR001394">
    <property type="entry name" value="Peptidase_C19_UCH"/>
</dbReference>
<feature type="compositionally biased region" description="Polar residues" evidence="8">
    <location>
        <begin position="511"/>
        <end position="527"/>
    </location>
</feature>
<feature type="compositionally biased region" description="Low complexity" evidence="8">
    <location>
        <begin position="452"/>
        <end position="483"/>
    </location>
</feature>
<evidence type="ECO:0000256" key="5">
    <source>
        <dbReference type="ARBA" id="ARBA00022786"/>
    </source>
</evidence>
<reference evidence="11 13" key="1">
    <citation type="submission" date="2020-01" db="EMBL/GenBank/DDBJ databases">
        <authorList>
            <consortium name="DOE Joint Genome Institute"/>
            <person name="Haridas S."/>
            <person name="Albert R."/>
            <person name="Binder M."/>
            <person name="Bloem J."/>
            <person name="Labutti K."/>
            <person name="Salamov A."/>
            <person name="Andreopoulos B."/>
            <person name="Baker S.E."/>
            <person name="Barry K."/>
            <person name="Bills G."/>
            <person name="Bluhm B.H."/>
            <person name="Cannon C."/>
            <person name="Castanera R."/>
            <person name="Culley D.E."/>
            <person name="Daum C."/>
            <person name="Ezra D."/>
            <person name="Gonzalez J.B."/>
            <person name="Henrissat B."/>
            <person name="Kuo A."/>
            <person name="Liang C."/>
            <person name="Lipzen A."/>
            <person name="Lutzoni F."/>
            <person name="Magnuson J."/>
            <person name="Mondo S."/>
            <person name="Nolan M."/>
            <person name="Ohm R."/>
            <person name="Pangilinan J."/>
            <person name="Park H.-J."/>
            <person name="Ramirez L."/>
            <person name="Alfaro M."/>
            <person name="Sun H."/>
            <person name="Tritt A."/>
            <person name="Yoshinaga Y."/>
            <person name="Zwiers L.-H."/>
            <person name="Turgeon B.G."/>
            <person name="Goodwin S.B."/>
            <person name="Spatafora J.W."/>
            <person name="Crous P.W."/>
            <person name="Grigoriev I.V."/>
        </authorList>
    </citation>
    <scope>NUCLEOTIDE SEQUENCE</scope>
    <source>
        <strain evidence="11 13">CBS 781.70</strain>
    </source>
</reference>
<comment type="catalytic activity">
    <reaction evidence="1">
        <text>Thiol-dependent hydrolysis of ester, thioester, amide, peptide and isopeptide bonds formed by the C-terminal Gly of ubiquitin (a 76-residue protein attached to proteins as an intracellular targeting signal).</text>
        <dbReference type="EC" id="3.4.19.12"/>
    </reaction>
</comment>
<dbReference type="OrthoDB" id="952271at2759"/>
<dbReference type="EC" id="3.4.19.12" evidence="3"/>
<feature type="domain" description="USP" evidence="9">
    <location>
        <begin position="1212"/>
        <end position="2016"/>
    </location>
</feature>
<dbReference type="InterPro" id="IPR018200">
    <property type="entry name" value="USP_CS"/>
</dbReference>
<feature type="compositionally biased region" description="Basic and acidic residues" evidence="8">
    <location>
        <begin position="809"/>
        <end position="826"/>
    </location>
</feature>
<evidence type="ECO:0000256" key="4">
    <source>
        <dbReference type="ARBA" id="ARBA00022670"/>
    </source>
</evidence>
<feature type="compositionally biased region" description="Basic residues" evidence="8">
    <location>
        <begin position="1754"/>
        <end position="1782"/>
    </location>
</feature>
<feature type="compositionally biased region" description="Acidic residues" evidence="8">
    <location>
        <begin position="2039"/>
        <end position="2048"/>
    </location>
</feature>
<feature type="compositionally biased region" description="Low complexity" evidence="8">
    <location>
        <begin position="702"/>
        <end position="715"/>
    </location>
</feature>
<evidence type="ECO:0000256" key="6">
    <source>
        <dbReference type="ARBA" id="ARBA00022801"/>
    </source>
</evidence>
<evidence type="ECO:0000256" key="1">
    <source>
        <dbReference type="ARBA" id="ARBA00000707"/>
    </source>
</evidence>
<dbReference type="InterPro" id="IPR006615">
    <property type="entry name" value="Pept_C19_DUSP"/>
</dbReference>
<feature type="compositionally biased region" description="Basic and acidic residues" evidence="8">
    <location>
        <begin position="640"/>
        <end position="654"/>
    </location>
</feature>
<feature type="region of interest" description="Disordered" evidence="8">
    <location>
        <begin position="2036"/>
        <end position="2098"/>
    </location>
</feature>
<dbReference type="Pfam" id="PF00443">
    <property type="entry name" value="UCH"/>
    <property type="match status" value="1"/>
</dbReference>
<keyword evidence="7" id="KW-0788">Thiol protease</keyword>
<dbReference type="PANTHER" id="PTHR21646">
    <property type="entry name" value="UBIQUITIN CARBOXYL-TERMINAL HYDROLASE"/>
    <property type="match status" value="1"/>
</dbReference>
<dbReference type="Proteomes" id="UP000504638">
    <property type="component" value="Unplaced"/>
</dbReference>
<name>A0A6G1FR52_9PEZI</name>
<dbReference type="GO" id="GO:0016579">
    <property type="term" value="P:protein deubiquitination"/>
    <property type="evidence" value="ECO:0007669"/>
    <property type="project" value="InterPro"/>
</dbReference>
<evidence type="ECO:0000256" key="2">
    <source>
        <dbReference type="ARBA" id="ARBA00009085"/>
    </source>
</evidence>
<feature type="compositionally biased region" description="Acidic residues" evidence="8">
    <location>
        <begin position="2145"/>
        <end position="2158"/>
    </location>
</feature>
<feature type="compositionally biased region" description="Acidic residues" evidence="8">
    <location>
        <begin position="793"/>
        <end position="808"/>
    </location>
</feature>
<dbReference type="PANTHER" id="PTHR21646:SF24">
    <property type="entry name" value="UBIQUITIN CARBOXYL-TERMINAL HYDROLASE"/>
    <property type="match status" value="1"/>
</dbReference>
<feature type="compositionally biased region" description="Polar residues" evidence="8">
    <location>
        <begin position="1602"/>
        <end position="1614"/>
    </location>
</feature>
<dbReference type="PROSITE" id="PS00972">
    <property type="entry name" value="USP_1"/>
    <property type="match status" value="1"/>
</dbReference>
<feature type="region of interest" description="Disordered" evidence="8">
    <location>
        <begin position="2145"/>
        <end position="2174"/>
    </location>
</feature>
<dbReference type="PROSITE" id="PS51283">
    <property type="entry name" value="DUSP"/>
    <property type="match status" value="1"/>
</dbReference>
<feature type="compositionally biased region" description="Polar residues" evidence="8">
    <location>
        <begin position="755"/>
        <end position="767"/>
    </location>
</feature>
<accession>A0A6G1FR52</accession>
<gene>
    <name evidence="11 13" type="ORF">P152DRAFT_477482</name>
</gene>
<dbReference type="InterPro" id="IPR035927">
    <property type="entry name" value="DUSP-like_sf"/>
</dbReference>
<feature type="region of interest" description="Disordered" evidence="8">
    <location>
        <begin position="372"/>
        <end position="879"/>
    </location>
</feature>
<evidence type="ECO:0000313" key="13">
    <source>
        <dbReference type="RefSeq" id="XP_033529884.1"/>
    </source>
</evidence>
<feature type="compositionally biased region" description="Polar residues" evidence="8">
    <location>
        <begin position="828"/>
        <end position="873"/>
    </location>
</feature>
<evidence type="ECO:0000256" key="7">
    <source>
        <dbReference type="ARBA" id="ARBA00022807"/>
    </source>
</evidence>
<keyword evidence="4" id="KW-0645">Protease</keyword>
<evidence type="ECO:0000259" key="10">
    <source>
        <dbReference type="PROSITE" id="PS51283"/>
    </source>
</evidence>
<feature type="compositionally biased region" description="Low complexity" evidence="8">
    <location>
        <begin position="2063"/>
        <end position="2087"/>
    </location>
</feature>
<dbReference type="EMBL" id="ML975187">
    <property type="protein sequence ID" value="KAF1808253.1"/>
    <property type="molecule type" value="Genomic_DNA"/>
</dbReference>
<dbReference type="GO" id="GO:0004843">
    <property type="term" value="F:cysteine-type deubiquitinase activity"/>
    <property type="evidence" value="ECO:0007669"/>
    <property type="project" value="UniProtKB-EC"/>
</dbReference>
<dbReference type="Pfam" id="PF06337">
    <property type="entry name" value="DUSP"/>
    <property type="match status" value="1"/>
</dbReference>
<dbReference type="InterPro" id="IPR038765">
    <property type="entry name" value="Papain-like_cys_pep_sf"/>
</dbReference>
<feature type="compositionally biased region" description="Basic and acidic residues" evidence="8">
    <location>
        <begin position="1704"/>
        <end position="1713"/>
    </location>
</feature>
<reference evidence="13" key="3">
    <citation type="submission" date="2025-04" db="UniProtKB">
        <authorList>
            <consortium name="RefSeq"/>
        </authorList>
    </citation>
    <scope>IDENTIFICATION</scope>
    <source>
        <strain evidence="13">CBS 781.70</strain>
    </source>
</reference>
<dbReference type="GO" id="GO:0006508">
    <property type="term" value="P:proteolysis"/>
    <property type="evidence" value="ECO:0007669"/>
    <property type="project" value="UniProtKB-KW"/>
</dbReference>
<feature type="domain" description="DUSP" evidence="10">
    <location>
        <begin position="874"/>
        <end position="997"/>
    </location>
</feature>
<proteinExistence type="inferred from homology"/>
<feature type="compositionally biased region" description="Low complexity" evidence="8">
    <location>
        <begin position="777"/>
        <end position="786"/>
    </location>
</feature>
<evidence type="ECO:0000259" key="9">
    <source>
        <dbReference type="PROSITE" id="PS50235"/>
    </source>
</evidence>
<feature type="compositionally biased region" description="Low complexity" evidence="8">
    <location>
        <begin position="490"/>
        <end position="510"/>
    </location>
</feature>
<evidence type="ECO:0000313" key="12">
    <source>
        <dbReference type="Proteomes" id="UP000504638"/>
    </source>
</evidence>
<feature type="region of interest" description="Disordered" evidence="8">
    <location>
        <begin position="1159"/>
        <end position="1211"/>
    </location>
</feature>
<feature type="compositionally biased region" description="Polar residues" evidence="8">
    <location>
        <begin position="1173"/>
        <end position="1190"/>
    </location>
</feature>
<keyword evidence="6" id="KW-0378">Hydrolase</keyword>
<dbReference type="PROSITE" id="PS50235">
    <property type="entry name" value="USP_3"/>
    <property type="match status" value="1"/>
</dbReference>
<dbReference type="SUPFAM" id="SSF143791">
    <property type="entry name" value="DUSP-like"/>
    <property type="match status" value="1"/>
</dbReference>
<dbReference type="GeneID" id="54422158"/>
<organism evidence="11">
    <name type="scientific">Eremomyces bilateralis CBS 781.70</name>
    <dbReference type="NCBI Taxonomy" id="1392243"/>
    <lineage>
        <taxon>Eukaryota</taxon>
        <taxon>Fungi</taxon>
        <taxon>Dikarya</taxon>
        <taxon>Ascomycota</taxon>
        <taxon>Pezizomycotina</taxon>
        <taxon>Dothideomycetes</taxon>
        <taxon>Dothideomycetes incertae sedis</taxon>
        <taxon>Eremomycetales</taxon>
        <taxon>Eremomycetaceae</taxon>
        <taxon>Eremomyces</taxon>
    </lineage>
</organism>
<dbReference type="InterPro" id="IPR050185">
    <property type="entry name" value="Ub_carboxyl-term_hydrolase"/>
</dbReference>
<dbReference type="CDD" id="cd02674">
    <property type="entry name" value="Peptidase_C19R"/>
    <property type="match status" value="1"/>
</dbReference>
<dbReference type="InterPro" id="IPR028889">
    <property type="entry name" value="USP"/>
</dbReference>
<feature type="compositionally biased region" description="Basic and acidic residues" evidence="8">
    <location>
        <begin position="563"/>
        <end position="573"/>
    </location>
</feature>
<feature type="region of interest" description="Disordered" evidence="8">
    <location>
        <begin position="1579"/>
        <end position="1656"/>
    </location>
</feature>
<feature type="compositionally biased region" description="Polar residues" evidence="8">
    <location>
        <begin position="1716"/>
        <end position="1735"/>
    </location>
</feature>
<feature type="compositionally biased region" description="Low complexity" evidence="8">
    <location>
        <begin position="1583"/>
        <end position="1593"/>
    </location>
</feature>
<feature type="compositionally biased region" description="Basic residues" evidence="8">
    <location>
        <begin position="1194"/>
        <end position="1208"/>
    </location>
</feature>
<sequence length="2266" mass="247397">MAMDPQSVAFTPREDAWRFQTDMHQVRQTQVEHSERLARLERQREDEARLKSLWGSSSAFPSVLGGTPQQVPVQQPHVDVFTDFDDQEANLIGSLHLDADDEPRRLGTTSRANSVRFDESANQGHWSHTQRSSLDLISRTGSGMGTHPMIERTYSHKSDGRQSSAGHSVHSLASGRANSMGLETSAFGLSNPSPVETPGLSPGLFILGSVPSIIRCWLNTNFKHDSLLYAAICTGSYTSFLDVRIIDRLQFRSQITADDEGNQKLKLAVYLPEAITHPASSRSSSPVPQLPSLTVEFTVVDIAGANENPKAIQIFLGSDILRAHNADVLFSTNTLILFDDDRTKLSVPLVRPEDDRTFKSLFTSSGIGHRIRKEVLPDEPPTTDLETNWRTRPDRTGTPLSTTEPTGSPPAPSTASAHNPDLPQPATDIPGLAHRPKLTTLTTQSPSKDRPPTSTTYTPAPSSASLRPPSATSTSASAWTTTSWRRDDASATTSAPPSASASTPPASTSTRTQMDWSTATKSLSGASATPRARDHGIKVLKPVRATSRGFSVSGAAVGGQSRFFEEGKRRGSSEEGEEEGGKGAVVREGGKEKENRGREKGSKVPGITTAPAKKRKLSQPPPEQRPLHDKGPPLSLSDKVVSDTHQTSEAERAKAAPRRSSPRSASKPPTATSTSASRARRSSATPSAPSLPPHMQDEVLDAAIENAAAARQSAAPSDQPTNASSPSSLYANLTLDSQGEMSSSPSENNHDSPPADTNGTEFSSSPPTEHDPRKPSVPRAPRSSSPTKRPASDMEDENDAVPQEEMEFEREKISRPNLRGGEDRRSARSQTEGSDATMQSLPDSSGATTQEASSPDTSVQQTSDERSSGTATPPSIDEQRSIVMGLIGKELKDGQVGYLVAKPWLQRVLSRTSDAKAGEFGKAAVDGEIGPVDNSTLLPEGAWDSNLIDEKGQPFIPIRPDLRMGTDFEVLPEEAFNKIMAWYKVKSTEHILTRYVHDAAPEAEVHNLMYETYPPVFTLTKIGDGDDAKPAPKILASRSMLFITFLMLAKRALDIVFEHKVRVWRRIETLPGVTDAEMGVSVEGPSLPAPESSSNSPETMLIDLKTFNDMAEGTQRELVDVKDESMNKNYNGHLELATIGLQASQVLIFEQTTTGKVERFQSESAKQPRGAGTKSQAQSETGSRRNSPVPQHTARGRPKSKRLQRRKIPGTVGLSNLGNTCFMNSALQCLKSIPELSIYFLRNEYRKELNPDNPIGHSGQMAKSYAELLKQLFESDVPVTPSNFKRVTSKCAPQFSGYQQHDSQELLSFLVDALHEDLNRILKKPYIENPESDDNTVHDPQAVIHLGNQIRSNYAARNDSVIMDLFNGYYKNTMLCPDCEKTSITFDPYSLISLQLPIEQPFQHEIRFVPVSGPVLKLLVDIDRNSSIKQLKIYICNQVGCDDWRRLFIFDVFHGKLYNHLLDNAAIAECGLQPADVLFAYEVEHVPSNFSALPEKGPKKVRSLLGVDGPTEVQEHMLVNVWHKVKGASSSSYHSNTGGCVLWPTLMTLTPEEAQDRDLIYKKCLVKAHQMTTLSMWDEEITSDSTSPGSDDPVITTEEDASSNLDPSIKTSSVEGEDLLEVSNSPETGDSSKQPDTPDTENVPLDSEPAFLKPGEMIPPELQNVFEVLIQRVGGDAALPIGTNAPNDTRGAISLDKRAEMVAKRNAPKHSDPPSDAQSANSSDDELSGQSTQPVATPESEDEDELPPLAPKLLSHKAKGAHRHAQNKKFKNKHGKQARKGKAAQTANSFATQEYELEDSDGGGLIVNNGDFLVCEWSKKCFDVYFGAKRENDAEGRGMDSFDAAPVIEDPEYEEKKARRTRRARKGITLQDCFADSSKTEILSEENVWYCGCCKDNVRAAKTLNVWTLPDILVVHLKRFSSNRDLRNKLGVLVDFPIDGLDLNDFVELKDEGKDYTYDLFGVDNHMGHMGGGHYTAFAKNFINNVWYNYNDSSVSTISENQIVTSSAYLLFYRRRSSAPLGPAYLQQLVHDFHHPQSEDEDEAEDDTRDNSPNPLSGKGKLRAGSSLAGSSRGSRAGSTAAGAGARSRGDGLDSEAATEVDDERMIDVDHHDNGFVDGLFTVEPAPPAYQSTWSFARADKLGNEIDDSGNEAGDGSDDSMVAGGRSPSSDTAATFDDEMQGSYEGATEVFEYADHHSGYEHEHEEHTRIANNSPAPADNTTMVIQELEEYAKEGGQTVEVRVGEGDCVVPTTDAVGKKKEGEKVV</sequence>
<comment type="similarity">
    <text evidence="2">Belongs to the peptidase C19 family.</text>
</comment>
<dbReference type="Gene3D" id="3.90.70.10">
    <property type="entry name" value="Cysteine proteinases"/>
    <property type="match status" value="2"/>
</dbReference>
<dbReference type="PROSITE" id="PS00973">
    <property type="entry name" value="USP_2"/>
    <property type="match status" value="1"/>
</dbReference>
<keyword evidence="12" id="KW-1185">Reference proteome</keyword>
<evidence type="ECO:0000313" key="11">
    <source>
        <dbReference type="EMBL" id="KAF1808253.1"/>
    </source>
</evidence>
<dbReference type="SUPFAM" id="SSF54001">
    <property type="entry name" value="Cysteine proteinases"/>
    <property type="match status" value="1"/>
</dbReference>
<dbReference type="SMART" id="SM00695">
    <property type="entry name" value="DUSP"/>
    <property type="match status" value="1"/>
</dbReference>
<protein>
    <recommendedName>
        <fullName evidence="3">ubiquitinyl hydrolase 1</fullName>
        <ecNumber evidence="3">3.4.19.12</ecNumber>
    </recommendedName>
</protein>
<dbReference type="RefSeq" id="XP_033529884.1">
    <property type="nucleotide sequence ID" value="XM_033681588.1"/>
</dbReference>
<feature type="compositionally biased region" description="Polar residues" evidence="8">
    <location>
        <begin position="1622"/>
        <end position="1637"/>
    </location>
</feature>
<feature type="compositionally biased region" description="Polar residues" evidence="8">
    <location>
        <begin position="716"/>
        <end position="747"/>
    </location>
</feature>
<keyword evidence="5" id="KW-0833">Ubl conjugation pathway</keyword>
<evidence type="ECO:0000256" key="3">
    <source>
        <dbReference type="ARBA" id="ARBA00012759"/>
    </source>
</evidence>